<sequence>MPFSRRLSIVARYLFGPGRDDNDDDGTVLKLGSWRENPSAAVGATREATADLISARRPERPLRNTRITVRLPDFAMRIEGMMQETRDESPRRDAVRPETSFASVSIYPRLGFVTLSSEQSQPPRALQPIVQIASQFANEKKRDSQWLS</sequence>
<gene>
    <name evidence="1" type="ORF">PG993_005639</name>
</gene>
<evidence type="ECO:0000313" key="2">
    <source>
        <dbReference type="Proteomes" id="UP001444661"/>
    </source>
</evidence>
<proteinExistence type="predicted"/>
<evidence type="ECO:0000313" key="1">
    <source>
        <dbReference type="EMBL" id="KAK8045615.1"/>
    </source>
</evidence>
<dbReference type="Proteomes" id="UP001444661">
    <property type="component" value="Unassembled WGS sequence"/>
</dbReference>
<keyword evidence="2" id="KW-1185">Reference proteome</keyword>
<accession>A0ABR1TG55</accession>
<organism evidence="1 2">
    <name type="scientific">Apiospora rasikravindrae</name>
    <dbReference type="NCBI Taxonomy" id="990691"/>
    <lineage>
        <taxon>Eukaryota</taxon>
        <taxon>Fungi</taxon>
        <taxon>Dikarya</taxon>
        <taxon>Ascomycota</taxon>
        <taxon>Pezizomycotina</taxon>
        <taxon>Sordariomycetes</taxon>
        <taxon>Xylariomycetidae</taxon>
        <taxon>Amphisphaeriales</taxon>
        <taxon>Apiosporaceae</taxon>
        <taxon>Apiospora</taxon>
    </lineage>
</organism>
<reference evidence="1 2" key="1">
    <citation type="submission" date="2023-01" db="EMBL/GenBank/DDBJ databases">
        <title>Analysis of 21 Apiospora genomes using comparative genomics revels a genus with tremendous synthesis potential of carbohydrate active enzymes and secondary metabolites.</title>
        <authorList>
            <person name="Sorensen T."/>
        </authorList>
    </citation>
    <scope>NUCLEOTIDE SEQUENCE [LARGE SCALE GENOMIC DNA]</scope>
    <source>
        <strain evidence="1 2">CBS 33761</strain>
    </source>
</reference>
<name>A0ABR1TG55_9PEZI</name>
<comment type="caution">
    <text evidence="1">The sequence shown here is derived from an EMBL/GenBank/DDBJ whole genome shotgun (WGS) entry which is preliminary data.</text>
</comment>
<dbReference type="EMBL" id="JAQQWK010000003">
    <property type="protein sequence ID" value="KAK8045615.1"/>
    <property type="molecule type" value="Genomic_DNA"/>
</dbReference>
<protein>
    <submittedName>
        <fullName evidence="1">Uncharacterized protein</fullName>
    </submittedName>
</protein>